<feature type="compositionally biased region" description="Low complexity" evidence="12">
    <location>
        <begin position="339"/>
        <end position="389"/>
    </location>
</feature>
<evidence type="ECO:0000256" key="2">
    <source>
        <dbReference type="ARBA" id="ARBA00007249"/>
    </source>
</evidence>
<dbReference type="Pfam" id="PF00009">
    <property type="entry name" value="GTP_EFTU"/>
    <property type="match status" value="1"/>
</dbReference>
<dbReference type="PROSITE" id="PS51722">
    <property type="entry name" value="G_TR_2"/>
    <property type="match status" value="1"/>
</dbReference>
<comment type="subunit">
    <text evidence="10">Component of the Dom34-Hbs1 complex, also named Pelota-HBS1L complex, composed of dom34 and hbs1.</text>
</comment>
<dbReference type="GO" id="GO:0005525">
    <property type="term" value="F:GTP binding"/>
    <property type="evidence" value="ECO:0007669"/>
    <property type="project" value="UniProtKB-KW"/>
</dbReference>
<dbReference type="Pfam" id="PF22594">
    <property type="entry name" value="GTP-eEF1A_C"/>
    <property type="match status" value="1"/>
</dbReference>
<dbReference type="InterPro" id="IPR027417">
    <property type="entry name" value="P-loop_NTPase"/>
</dbReference>
<dbReference type="Gene3D" id="3.40.50.300">
    <property type="entry name" value="P-loop containing nucleotide triphosphate hydrolases"/>
    <property type="match status" value="1"/>
</dbReference>
<feature type="compositionally biased region" description="Polar residues" evidence="12">
    <location>
        <begin position="716"/>
        <end position="726"/>
    </location>
</feature>
<comment type="catalytic activity">
    <reaction evidence="9">
        <text>GTP + H2O = GDP + phosphate + H(+)</text>
        <dbReference type="Rhea" id="RHEA:19669"/>
        <dbReference type="ChEBI" id="CHEBI:15377"/>
        <dbReference type="ChEBI" id="CHEBI:15378"/>
        <dbReference type="ChEBI" id="CHEBI:37565"/>
        <dbReference type="ChEBI" id="CHEBI:43474"/>
        <dbReference type="ChEBI" id="CHEBI:58189"/>
    </reaction>
    <physiologicalReaction direction="left-to-right" evidence="9">
        <dbReference type="Rhea" id="RHEA:19670"/>
    </physiologicalReaction>
</comment>
<keyword evidence="5" id="KW-0378">Hydrolase</keyword>
<dbReference type="Pfam" id="PF08938">
    <property type="entry name" value="HBS1_N"/>
    <property type="match status" value="1"/>
</dbReference>
<feature type="region of interest" description="Disordered" evidence="12">
    <location>
        <begin position="594"/>
        <end position="893"/>
    </location>
</feature>
<evidence type="ECO:0000256" key="4">
    <source>
        <dbReference type="ARBA" id="ARBA00022741"/>
    </source>
</evidence>
<evidence type="ECO:0000256" key="8">
    <source>
        <dbReference type="ARBA" id="ARBA00023134"/>
    </source>
</evidence>
<dbReference type="GO" id="GO:0002184">
    <property type="term" value="P:cytoplasmic translational termination"/>
    <property type="evidence" value="ECO:0007669"/>
    <property type="project" value="UniProtKB-ARBA"/>
</dbReference>
<dbReference type="FunFam" id="2.40.30.10:FF:000020">
    <property type="entry name" value="Translation elongation factor EF-1"/>
    <property type="match status" value="1"/>
</dbReference>
<dbReference type="SUPFAM" id="SSF50447">
    <property type="entry name" value="Translation proteins"/>
    <property type="match status" value="1"/>
</dbReference>
<dbReference type="Gene3D" id="2.40.30.10">
    <property type="entry name" value="Translation factors"/>
    <property type="match status" value="2"/>
</dbReference>
<dbReference type="PRINTS" id="PR00315">
    <property type="entry name" value="ELONGATNFCT"/>
</dbReference>
<feature type="compositionally biased region" description="Low complexity" evidence="12">
    <location>
        <begin position="445"/>
        <end position="467"/>
    </location>
</feature>
<feature type="compositionally biased region" description="Low complexity" evidence="12">
    <location>
        <begin position="826"/>
        <end position="837"/>
    </location>
</feature>
<feature type="domain" description="Tr-type G" evidence="13">
    <location>
        <begin position="939"/>
        <end position="1171"/>
    </location>
</feature>
<evidence type="ECO:0000256" key="7">
    <source>
        <dbReference type="ARBA" id="ARBA00022917"/>
    </source>
</evidence>
<organism evidence="14 15">
    <name type="scientific">Schizophyllum amplum</name>
    <dbReference type="NCBI Taxonomy" id="97359"/>
    <lineage>
        <taxon>Eukaryota</taxon>
        <taxon>Fungi</taxon>
        <taxon>Dikarya</taxon>
        <taxon>Basidiomycota</taxon>
        <taxon>Agaricomycotina</taxon>
        <taxon>Agaricomycetes</taxon>
        <taxon>Agaricomycetidae</taxon>
        <taxon>Agaricales</taxon>
        <taxon>Schizophyllaceae</taxon>
        <taxon>Schizophyllum</taxon>
    </lineage>
</organism>
<dbReference type="InterPro" id="IPR004161">
    <property type="entry name" value="EFTu-like_2"/>
</dbReference>
<keyword evidence="4" id="KW-0547">Nucleotide-binding</keyword>
<keyword evidence="7" id="KW-0648">Protein biosynthesis</keyword>
<keyword evidence="8" id="KW-0342">GTP-binding</keyword>
<dbReference type="PANTHER" id="PTHR23115">
    <property type="entry name" value="TRANSLATION FACTOR"/>
    <property type="match status" value="1"/>
</dbReference>
<dbReference type="GO" id="GO:0005829">
    <property type="term" value="C:cytosol"/>
    <property type="evidence" value="ECO:0007669"/>
    <property type="project" value="GOC"/>
</dbReference>
<sequence length="1377" mass="147222">MSRHRDIRNLNIHDELDDDTFSDEGEEMTDEQQAMMADGLIHVRDVVGPEDQSGLSDTKIKDALWEFYFDVEKTIRWCMEEQDRIKAVQERKDTDYDKDLPIIPPPVINPIESRVPLIVLARSQNIYVNPDNNNSYEEYEYSSSSDTASLSQPMRRPLSRITELTERTEGSPLVPSRQHAPHGTIDSSSMSSLGQIIEHHDYRTPQGTPLMDPNQIPVSPSNSALHRLSYYEPAPSMHSSVTASPPPAPPSVDVPPLDSIPDIPDVMSRSSRPDAVSRSGRLQRPAPGHSGAPPPPSAAPPAKAPSVASKASAPPSSAAYAPPSSATSAPKKSKLSQLASSRASTSAAGSAPGAPRSAVSAASVPRSATSAPRSATSAPRSATSSHPTANSVSSHQTGVTVDGSVRTYPALRPTSSSLRSPTTSTNPSVGPHSPSVGLHSPSVGPHSPYSPSAAPNSPSPTRTSTNSHIRRAIDAAMAQEENEKDNPPTPKAPSSVHSDATAVPAEPEKRQPSKLALLAKAKAAKLPAKGTSILNAPAARKAPTLPEERTEYLTPIANGPTVTTAITTSYQSLYSLADPGRARMGKAPYVAPLPQPAYGTDAQAGYGADAKPGYGTDAKPGYGVGPPPAYGASMQPSYGTSQQPSHSTSPPEKQSKLALKARRAAQERRPQQLEGAHSSPRSSQLQSPHSQLQSPHSQLDEEPLLMRPPIFGSPREGSQATPSTFGSLLVDDEAEAERRRRARKERKRAEGAMSPMSEGTTTPLSDEERDRQRSQREKHSQRRKSKKQAPSIPTFSPPLSFSFDVPSPDDVVLNARKNTGFAKRQSAATSTVSSATSIREREKAQKATAQRALQEAKSTAASRAGSPTPKKKGGPGGVRSGAATPARGVDHRQLDISALNLGEKEEKVVDEPPPKTAFAREKLLEEARRAIEAEEARGRKAVSLVVIGHVDAGKSTLMGRLLYELGALDEKTRTANERGSTKVGKRSFSWAWNFDGTLEERERGITMDIATRALTTPHRQVTILDAPGHKDFVPNMISGAAQADCALLVVDAATGEFEAGFDRGGQTREHLILVRSLGVAQVIVAVNKLDQVGWDRDRYEDICEQLRPFLVQTGFQAGKTSFVPVAAMQGINLAHRDEEEAAPLKAWYDGPTLLAVLDQLEPPTRDINAPLRVPVANVFRGSTSGTAVSGRICGGVVQVGDRVRVLPGDETAYVKSIETEDESLVWAAAGSNVTLSLTNIDAIHLSIGSVLCLPHEPVPLAATFVARIIVFDVQIPITTGATVELFHHSRDVPATISRLVSTLDRATGKVLKDSPRVLTKNTSAEVHISLRPTSTTGPNSVAKPIPLEPFSVNKDMGRILIRRGGETICAGIVVQLL</sequence>
<reference evidence="14 15" key="1">
    <citation type="journal article" date="2019" name="New Phytol.">
        <title>Comparative genomics reveals unique wood-decay strategies and fruiting body development in the Schizophyllaceae.</title>
        <authorList>
            <person name="Almasi E."/>
            <person name="Sahu N."/>
            <person name="Krizsan K."/>
            <person name="Balint B."/>
            <person name="Kovacs G.M."/>
            <person name="Kiss B."/>
            <person name="Cseklye J."/>
            <person name="Drula E."/>
            <person name="Henrissat B."/>
            <person name="Nagy I."/>
            <person name="Chovatia M."/>
            <person name="Adam C."/>
            <person name="LaButti K."/>
            <person name="Lipzen A."/>
            <person name="Riley R."/>
            <person name="Grigoriev I.V."/>
            <person name="Nagy L.G."/>
        </authorList>
    </citation>
    <scope>NUCLEOTIDE SEQUENCE [LARGE SCALE GENOMIC DNA]</scope>
    <source>
        <strain evidence="14 15">NL-1724</strain>
    </source>
</reference>
<dbReference type="OrthoDB" id="342024at2759"/>
<feature type="compositionally biased region" description="Pro residues" evidence="12">
    <location>
        <begin position="292"/>
        <end position="303"/>
    </location>
</feature>
<dbReference type="GO" id="GO:1990533">
    <property type="term" value="C:Dom34-Hbs1 complex"/>
    <property type="evidence" value="ECO:0007669"/>
    <property type="project" value="UniProtKB-ARBA"/>
</dbReference>
<gene>
    <name evidence="14" type="ORF">BD626DRAFT_565290</name>
</gene>
<dbReference type="GO" id="GO:0003924">
    <property type="term" value="F:GTPase activity"/>
    <property type="evidence" value="ECO:0007669"/>
    <property type="project" value="InterPro"/>
</dbReference>
<keyword evidence="15" id="KW-1185">Reference proteome</keyword>
<evidence type="ECO:0000256" key="1">
    <source>
        <dbReference type="ARBA" id="ARBA00004496"/>
    </source>
</evidence>
<dbReference type="GO" id="GO:0006417">
    <property type="term" value="P:regulation of translation"/>
    <property type="evidence" value="ECO:0007669"/>
    <property type="project" value="UniProtKB-KW"/>
</dbReference>
<dbReference type="Proteomes" id="UP000320762">
    <property type="component" value="Unassembled WGS sequence"/>
</dbReference>
<evidence type="ECO:0000256" key="3">
    <source>
        <dbReference type="ARBA" id="ARBA00022490"/>
    </source>
</evidence>
<dbReference type="FunFam" id="3.40.50.300:FF:000204">
    <property type="entry name" value="Translation elongation factor Tu"/>
    <property type="match status" value="1"/>
</dbReference>
<feature type="compositionally biased region" description="Low complexity" evidence="12">
    <location>
        <begin position="411"/>
        <end position="425"/>
    </location>
</feature>
<comment type="caution">
    <text evidence="14">The sequence shown here is derived from an EMBL/GenBank/DDBJ whole genome shotgun (WGS) entry which is preliminary data.</text>
</comment>
<evidence type="ECO:0000256" key="6">
    <source>
        <dbReference type="ARBA" id="ARBA00022845"/>
    </source>
</evidence>
<dbReference type="STRING" id="97359.A0A550CUI1"/>
<dbReference type="CDD" id="cd16267">
    <property type="entry name" value="HBS1-like_II"/>
    <property type="match status" value="1"/>
</dbReference>
<dbReference type="SUPFAM" id="SSF52540">
    <property type="entry name" value="P-loop containing nucleoside triphosphate hydrolases"/>
    <property type="match status" value="1"/>
</dbReference>
<dbReference type="InterPro" id="IPR054696">
    <property type="entry name" value="GTP-eEF1A_C"/>
</dbReference>
<dbReference type="InterPro" id="IPR050100">
    <property type="entry name" value="TRAFAC_GTPase_members"/>
</dbReference>
<feature type="compositionally biased region" description="Pro residues" evidence="12">
    <location>
        <begin position="244"/>
        <end position="253"/>
    </location>
</feature>
<evidence type="ECO:0000256" key="9">
    <source>
        <dbReference type="ARBA" id="ARBA00049117"/>
    </source>
</evidence>
<dbReference type="CDD" id="cd04093">
    <property type="entry name" value="HBS1_C_III"/>
    <property type="match status" value="1"/>
</dbReference>
<feature type="compositionally biased region" description="Low complexity" evidence="12">
    <location>
        <begin position="677"/>
        <end position="697"/>
    </location>
</feature>
<feature type="compositionally biased region" description="Low complexity" evidence="12">
    <location>
        <begin position="640"/>
        <end position="651"/>
    </location>
</feature>
<dbReference type="InterPro" id="IPR009001">
    <property type="entry name" value="Transl_elong_EF1A/Init_IF2_C"/>
</dbReference>
<feature type="region of interest" description="Disordered" evidence="12">
    <location>
        <begin position="235"/>
        <end position="513"/>
    </location>
</feature>
<dbReference type="InterPro" id="IPR009000">
    <property type="entry name" value="Transl_B-barrel_sf"/>
</dbReference>
<evidence type="ECO:0000256" key="10">
    <source>
        <dbReference type="ARBA" id="ARBA00063537"/>
    </source>
</evidence>
<feature type="compositionally biased region" description="Basic and acidic residues" evidence="12">
    <location>
        <begin position="766"/>
        <end position="778"/>
    </location>
</feature>
<dbReference type="CDD" id="cd01883">
    <property type="entry name" value="EF1_alpha"/>
    <property type="match status" value="1"/>
</dbReference>
<feature type="compositionally biased region" description="Polar residues" evidence="12">
    <location>
        <begin position="390"/>
        <end position="399"/>
    </location>
</feature>
<protein>
    <recommendedName>
        <fullName evidence="11">Elongation factor 1 alpha-like protein</fullName>
    </recommendedName>
</protein>
<feature type="region of interest" description="Disordered" evidence="12">
    <location>
        <begin position="166"/>
        <end position="190"/>
    </location>
</feature>
<evidence type="ECO:0000259" key="13">
    <source>
        <dbReference type="PROSITE" id="PS51722"/>
    </source>
</evidence>
<comment type="subcellular location">
    <subcellularLocation>
        <location evidence="1">Cytoplasm</location>
    </subcellularLocation>
</comment>
<evidence type="ECO:0000313" key="14">
    <source>
        <dbReference type="EMBL" id="TRM68452.1"/>
    </source>
</evidence>
<dbReference type="InterPro" id="IPR000795">
    <property type="entry name" value="T_Tr_GTP-bd_dom"/>
</dbReference>
<dbReference type="EMBL" id="VDMD01000002">
    <property type="protein sequence ID" value="TRM68452.1"/>
    <property type="molecule type" value="Genomic_DNA"/>
</dbReference>
<dbReference type="SUPFAM" id="SSF50465">
    <property type="entry name" value="EF-Tu/eEF-1alpha/eIF2-gamma C-terminal domain"/>
    <property type="match status" value="1"/>
</dbReference>
<name>A0A550CUI1_9AGAR</name>
<proteinExistence type="inferred from homology"/>
<evidence type="ECO:0000256" key="12">
    <source>
        <dbReference type="SAM" id="MobiDB-lite"/>
    </source>
</evidence>
<evidence type="ECO:0000256" key="11">
    <source>
        <dbReference type="ARBA" id="ARBA00074866"/>
    </source>
</evidence>
<accession>A0A550CUI1</accession>
<dbReference type="Pfam" id="PF03144">
    <property type="entry name" value="GTP_EFTU_D2"/>
    <property type="match status" value="1"/>
</dbReference>
<evidence type="ECO:0000256" key="5">
    <source>
        <dbReference type="ARBA" id="ARBA00022801"/>
    </source>
</evidence>
<evidence type="ECO:0000313" key="15">
    <source>
        <dbReference type="Proteomes" id="UP000320762"/>
    </source>
</evidence>
<comment type="similarity">
    <text evidence="2">Belongs to the TRAFAC class translation factor GTPase superfamily. Classic translation factor GTPase family. EF-Tu/EF-1A subfamily.</text>
</comment>
<keyword evidence="3" id="KW-0963">Cytoplasm</keyword>
<feature type="compositionally biased region" description="Low complexity" evidence="12">
    <location>
        <begin position="304"/>
        <end position="330"/>
    </location>
</feature>
<keyword evidence="6" id="KW-0810">Translation regulation</keyword>
<feature type="compositionally biased region" description="Low complexity" evidence="12">
    <location>
        <begin position="254"/>
        <end position="266"/>
    </location>
</feature>
<dbReference type="InterPro" id="IPR015033">
    <property type="entry name" value="HBS1-like_N"/>
</dbReference>